<dbReference type="Gene3D" id="1.10.4020.10">
    <property type="entry name" value="DNA breaking-rejoining enzymes"/>
    <property type="match status" value="1"/>
</dbReference>
<dbReference type="SMART" id="SM00431">
    <property type="entry name" value="SCAN"/>
    <property type="match status" value="1"/>
</dbReference>
<evidence type="ECO:0000313" key="3">
    <source>
        <dbReference type="EMBL" id="PWA21858.1"/>
    </source>
</evidence>
<dbReference type="AlphaFoldDB" id="A0A315VRB4"/>
<dbReference type="InterPro" id="IPR038269">
    <property type="entry name" value="SCAN_sf"/>
</dbReference>
<evidence type="ECO:0000256" key="1">
    <source>
        <dbReference type="SAM" id="MobiDB-lite"/>
    </source>
</evidence>
<dbReference type="PANTHER" id="PTHR46888:SF1">
    <property type="entry name" value="RIBONUCLEASE H"/>
    <property type="match status" value="1"/>
</dbReference>
<dbReference type="InterPro" id="IPR003309">
    <property type="entry name" value="SCAN_dom"/>
</dbReference>
<feature type="domain" description="SCAN box" evidence="2">
    <location>
        <begin position="77"/>
        <end position="153"/>
    </location>
</feature>
<protein>
    <recommendedName>
        <fullName evidence="2">SCAN box domain-containing protein</fullName>
    </recommendedName>
</protein>
<evidence type="ECO:0000259" key="2">
    <source>
        <dbReference type="PROSITE" id="PS50804"/>
    </source>
</evidence>
<dbReference type="EMBL" id="NHOQ01001886">
    <property type="protein sequence ID" value="PWA21858.1"/>
    <property type="molecule type" value="Genomic_DNA"/>
</dbReference>
<feature type="region of interest" description="Disordered" evidence="1">
    <location>
        <begin position="305"/>
        <end position="325"/>
    </location>
</feature>
<dbReference type="PROSITE" id="PS50804">
    <property type="entry name" value="SCAN_BOX"/>
    <property type="match status" value="1"/>
</dbReference>
<comment type="caution">
    <text evidence="3">The sequence shown here is derived from an EMBL/GenBank/DDBJ whole genome shotgun (WGS) entry which is preliminary data.</text>
</comment>
<dbReference type="Pfam" id="PF02023">
    <property type="entry name" value="SCAN"/>
    <property type="match status" value="1"/>
</dbReference>
<keyword evidence="4" id="KW-1185">Reference proteome</keyword>
<gene>
    <name evidence="3" type="ORF">CCH79_00017570</name>
</gene>
<dbReference type="SUPFAM" id="SSF47353">
    <property type="entry name" value="Retrovirus capsid dimerization domain-like"/>
    <property type="match status" value="1"/>
</dbReference>
<organism evidence="3 4">
    <name type="scientific">Gambusia affinis</name>
    <name type="common">Western mosquitofish</name>
    <name type="synonym">Heterandria affinis</name>
    <dbReference type="NCBI Taxonomy" id="33528"/>
    <lineage>
        <taxon>Eukaryota</taxon>
        <taxon>Metazoa</taxon>
        <taxon>Chordata</taxon>
        <taxon>Craniata</taxon>
        <taxon>Vertebrata</taxon>
        <taxon>Euteleostomi</taxon>
        <taxon>Actinopterygii</taxon>
        <taxon>Neopterygii</taxon>
        <taxon>Teleostei</taxon>
        <taxon>Neoteleostei</taxon>
        <taxon>Acanthomorphata</taxon>
        <taxon>Ovalentaria</taxon>
        <taxon>Atherinomorphae</taxon>
        <taxon>Cyprinodontiformes</taxon>
        <taxon>Poeciliidae</taxon>
        <taxon>Poeciliinae</taxon>
        <taxon>Gambusia</taxon>
    </lineage>
</organism>
<reference evidence="3 4" key="1">
    <citation type="journal article" date="2018" name="G3 (Bethesda)">
        <title>A High-Quality Reference Genome for the Invasive Mosquitofish Gambusia affinis Using a Chicago Library.</title>
        <authorList>
            <person name="Hoffberg S.L."/>
            <person name="Troendle N.J."/>
            <person name="Glenn T.C."/>
            <person name="Mahmud O."/>
            <person name="Louha S."/>
            <person name="Chalopin D."/>
            <person name="Bennetzen J.L."/>
            <person name="Mauricio R."/>
        </authorList>
    </citation>
    <scope>NUCLEOTIDE SEQUENCE [LARGE SCALE GENOMIC DNA]</scope>
    <source>
        <strain evidence="3">NE01/NJP1002.9</strain>
        <tissue evidence="3">Muscle</tissue>
    </source>
</reference>
<evidence type="ECO:0000313" key="4">
    <source>
        <dbReference type="Proteomes" id="UP000250572"/>
    </source>
</evidence>
<accession>A0A315VRB4</accession>
<name>A0A315VRB4_GAMAF</name>
<dbReference type="Proteomes" id="UP000250572">
    <property type="component" value="Unassembled WGS sequence"/>
</dbReference>
<proteinExistence type="predicted"/>
<sequence>MQPYGEDEDIEHYLTTFERIATGCQWPRTEWALHLAPLLSGRARAAYVAMDTDDTMDYDEVKTAVLEKFEISTDTYRSRFRATMVKDEETPKELRTRLKDLYEKWMIPNKKKREQMGDVVVLEQFVRVLSPDRRTWVRERNPTTSKEAAEMAEAFLAARRPQKGYMTLKPSSAPFMVATSHHTMHLTPLAPLMGDGLWAEPGRAPWVKARPPDAHRHDPPPGLAPEWGPASGQGGHHLFTCWVGDTIGSVFYWNPQSKHRKDNITARVKNVERNTGSTAPLEESQGVLRLAKRHSPSSVSWVFPGASSRWDVPETPHQGGVQETY</sequence>
<dbReference type="PANTHER" id="PTHR46888">
    <property type="entry name" value="ZINC KNUCKLE DOMAINCONTAINING PROTEIN-RELATED"/>
    <property type="match status" value="1"/>
</dbReference>